<gene>
    <name evidence="5" type="ORF">DFP97_107203</name>
</gene>
<dbReference type="GO" id="GO:0043565">
    <property type="term" value="F:sequence-specific DNA binding"/>
    <property type="evidence" value="ECO:0007669"/>
    <property type="project" value="InterPro"/>
</dbReference>
<dbReference type="PANTHER" id="PTHR43280">
    <property type="entry name" value="ARAC-FAMILY TRANSCRIPTIONAL REGULATOR"/>
    <property type="match status" value="1"/>
</dbReference>
<keyword evidence="6" id="KW-1185">Reference proteome</keyword>
<dbReference type="Gene3D" id="1.10.10.60">
    <property type="entry name" value="Homeodomain-like"/>
    <property type="match status" value="1"/>
</dbReference>
<reference evidence="5 6" key="1">
    <citation type="submission" date="2018-07" db="EMBL/GenBank/DDBJ databases">
        <title>Genomic Encyclopedia of Type Strains, Phase III (KMG-III): the genomes of soil and plant-associated and newly described type strains.</title>
        <authorList>
            <person name="Whitman W."/>
        </authorList>
    </citation>
    <scope>NUCLEOTIDE SEQUENCE [LARGE SCALE GENOMIC DNA]</scope>
    <source>
        <strain evidence="5 6">CECT 7506</strain>
    </source>
</reference>
<keyword evidence="2" id="KW-0238">DNA-binding</keyword>
<dbReference type="Gene3D" id="2.60.120.10">
    <property type="entry name" value="Jelly Rolls"/>
    <property type="match status" value="1"/>
</dbReference>
<organism evidence="5 6">
    <name type="scientific">Paenibacillus prosopidis</name>
    <dbReference type="NCBI Taxonomy" id="630520"/>
    <lineage>
        <taxon>Bacteria</taxon>
        <taxon>Bacillati</taxon>
        <taxon>Bacillota</taxon>
        <taxon>Bacilli</taxon>
        <taxon>Bacillales</taxon>
        <taxon>Paenibacillaceae</taxon>
        <taxon>Paenibacillus</taxon>
    </lineage>
</organism>
<dbReference type="AlphaFoldDB" id="A0A368W001"/>
<evidence type="ECO:0000256" key="3">
    <source>
        <dbReference type="ARBA" id="ARBA00023163"/>
    </source>
</evidence>
<dbReference type="InterPro" id="IPR009057">
    <property type="entry name" value="Homeodomain-like_sf"/>
</dbReference>
<dbReference type="InterPro" id="IPR003313">
    <property type="entry name" value="AraC-bd"/>
</dbReference>
<dbReference type="InterPro" id="IPR014710">
    <property type="entry name" value="RmlC-like_jellyroll"/>
</dbReference>
<evidence type="ECO:0000256" key="2">
    <source>
        <dbReference type="ARBA" id="ARBA00023125"/>
    </source>
</evidence>
<dbReference type="RefSeq" id="WP_245976181.1">
    <property type="nucleotide sequence ID" value="NZ_QPJD01000007.1"/>
</dbReference>
<evidence type="ECO:0000313" key="6">
    <source>
        <dbReference type="Proteomes" id="UP000252415"/>
    </source>
</evidence>
<name>A0A368W001_9BACL</name>
<dbReference type="Proteomes" id="UP000252415">
    <property type="component" value="Unassembled WGS sequence"/>
</dbReference>
<dbReference type="EMBL" id="QPJD01000007">
    <property type="protein sequence ID" value="RCW48001.1"/>
    <property type="molecule type" value="Genomic_DNA"/>
</dbReference>
<feature type="domain" description="HTH araC/xylS-type" evidence="4">
    <location>
        <begin position="176"/>
        <end position="244"/>
    </location>
</feature>
<proteinExistence type="predicted"/>
<sequence length="244" mass="28821">MDYTYEIIQTDDKLPLNIFFHNVRYVPNHWHDSMELLFVLKGKTTIVVQNKPFILHEEDIILINSNEIHTIQSDHDNLLLALQIPDSFLKEQGIDSEHMTFNCHSFWSGPEEQGKFDEVRTLVSTIMWVYNKAGYGYEVKIRSLLLDLLYLLLRKFRSGQKPKENQISKRTMDRLLHLNEYIQTHFNQQLTLNELAERENFSVPYLSSFFQKSMGVSFRAYITRIRLEHAVKDLLTSDYQGCAR</sequence>
<dbReference type="PANTHER" id="PTHR43280:SF2">
    <property type="entry name" value="HTH-TYPE TRANSCRIPTIONAL REGULATOR EXSA"/>
    <property type="match status" value="1"/>
</dbReference>
<accession>A0A368W001</accession>
<evidence type="ECO:0000313" key="5">
    <source>
        <dbReference type="EMBL" id="RCW48001.1"/>
    </source>
</evidence>
<evidence type="ECO:0000256" key="1">
    <source>
        <dbReference type="ARBA" id="ARBA00023015"/>
    </source>
</evidence>
<dbReference type="InterPro" id="IPR037923">
    <property type="entry name" value="HTH-like"/>
</dbReference>
<dbReference type="InterPro" id="IPR018060">
    <property type="entry name" value="HTH_AraC"/>
</dbReference>
<keyword evidence="1" id="KW-0805">Transcription regulation</keyword>
<evidence type="ECO:0000259" key="4">
    <source>
        <dbReference type="PROSITE" id="PS01124"/>
    </source>
</evidence>
<dbReference type="PROSITE" id="PS01124">
    <property type="entry name" value="HTH_ARAC_FAMILY_2"/>
    <property type="match status" value="1"/>
</dbReference>
<dbReference type="Pfam" id="PF02311">
    <property type="entry name" value="AraC_binding"/>
    <property type="match status" value="1"/>
</dbReference>
<dbReference type="SUPFAM" id="SSF46689">
    <property type="entry name" value="Homeodomain-like"/>
    <property type="match status" value="1"/>
</dbReference>
<comment type="caution">
    <text evidence="5">The sequence shown here is derived from an EMBL/GenBank/DDBJ whole genome shotgun (WGS) entry which is preliminary data.</text>
</comment>
<dbReference type="SUPFAM" id="SSF51215">
    <property type="entry name" value="Regulatory protein AraC"/>
    <property type="match status" value="1"/>
</dbReference>
<dbReference type="GO" id="GO:0003700">
    <property type="term" value="F:DNA-binding transcription factor activity"/>
    <property type="evidence" value="ECO:0007669"/>
    <property type="project" value="InterPro"/>
</dbReference>
<keyword evidence="3" id="KW-0804">Transcription</keyword>
<protein>
    <submittedName>
        <fullName evidence="5">AraC-like protein</fullName>
    </submittedName>
</protein>